<evidence type="ECO:0000313" key="2">
    <source>
        <dbReference type="Proteomes" id="UP001432322"/>
    </source>
</evidence>
<dbReference type="AlphaFoldDB" id="A0AAV5VMP4"/>
<keyword evidence="2" id="KW-1185">Reference proteome</keyword>
<gene>
    <name evidence="1" type="ORF">PFISCL1PPCAC_12137</name>
</gene>
<evidence type="ECO:0000313" key="1">
    <source>
        <dbReference type="EMBL" id="GMT20840.1"/>
    </source>
</evidence>
<dbReference type="EMBL" id="BTSY01000003">
    <property type="protein sequence ID" value="GMT20840.1"/>
    <property type="molecule type" value="Genomic_DNA"/>
</dbReference>
<dbReference type="Proteomes" id="UP001432322">
    <property type="component" value="Unassembled WGS sequence"/>
</dbReference>
<feature type="non-terminal residue" evidence="1">
    <location>
        <position position="1"/>
    </location>
</feature>
<protein>
    <recommendedName>
        <fullName evidence="3">60S ribosomal protein L35</fullName>
    </recommendedName>
</protein>
<organism evidence="1 2">
    <name type="scientific">Pristionchus fissidentatus</name>
    <dbReference type="NCBI Taxonomy" id="1538716"/>
    <lineage>
        <taxon>Eukaryota</taxon>
        <taxon>Metazoa</taxon>
        <taxon>Ecdysozoa</taxon>
        <taxon>Nematoda</taxon>
        <taxon>Chromadorea</taxon>
        <taxon>Rhabditida</taxon>
        <taxon>Rhabditina</taxon>
        <taxon>Diplogasteromorpha</taxon>
        <taxon>Diplogasteroidea</taxon>
        <taxon>Neodiplogasteridae</taxon>
        <taxon>Pristionchus</taxon>
    </lineage>
</organism>
<evidence type="ECO:0008006" key="3">
    <source>
        <dbReference type="Google" id="ProtNLM"/>
    </source>
</evidence>
<comment type="caution">
    <text evidence="1">The sequence shown here is derived from an EMBL/GenBank/DDBJ whole genome shotgun (WGS) entry which is preliminary data.</text>
</comment>
<sequence>RQMVNVADINGRSRAQLLPKLKTLRKTTESSIKQRYAKWSNDRQLLRRCSGTEWHGTQPRKMKRDLW</sequence>
<proteinExistence type="predicted"/>
<feature type="non-terminal residue" evidence="1">
    <location>
        <position position="67"/>
    </location>
</feature>
<name>A0AAV5VMP4_9BILA</name>
<accession>A0AAV5VMP4</accession>
<reference evidence="1" key="1">
    <citation type="submission" date="2023-10" db="EMBL/GenBank/DDBJ databases">
        <title>Genome assembly of Pristionchus species.</title>
        <authorList>
            <person name="Yoshida K."/>
            <person name="Sommer R.J."/>
        </authorList>
    </citation>
    <scope>NUCLEOTIDE SEQUENCE</scope>
    <source>
        <strain evidence="1">RS5133</strain>
    </source>
</reference>